<organism evidence="2 3">
    <name type="scientific">Ajellomyces capsulatus</name>
    <name type="common">Darling's disease fungus</name>
    <name type="synonym">Histoplasma capsulatum</name>
    <dbReference type="NCBI Taxonomy" id="5037"/>
    <lineage>
        <taxon>Eukaryota</taxon>
        <taxon>Fungi</taxon>
        <taxon>Dikarya</taxon>
        <taxon>Ascomycota</taxon>
        <taxon>Pezizomycotina</taxon>
        <taxon>Eurotiomycetes</taxon>
        <taxon>Eurotiomycetidae</taxon>
        <taxon>Onygenales</taxon>
        <taxon>Ajellomycetaceae</taxon>
        <taxon>Histoplasma</taxon>
    </lineage>
</organism>
<dbReference type="VEuPathDB" id="FungiDB:I7I51_05925"/>
<name>A0A8A1MKC1_AJECA</name>
<gene>
    <name evidence="2" type="ORF">I7I51_05925</name>
</gene>
<accession>A0A8A1MKC1</accession>
<sequence length="263" mass="29515">MQAAGVGKGSDNFEPRMRAHSGDAGLAKNVTVVLNSFPEHNIFAQNVHTQQRANAANRYSATCERYTISCERVATPTTAVSLSPGAEGCIKSLCTSQESGLDVPYRHDPYQSPKQQAQDSTDQRRSDYSAHSTLGGAAPRRSRYQTVSNEVDDALSTIYRELEMGVEIQSRMRDLQARVGFLEQVLNIANGRVVLSQQEVAAKYMPEVKYLQNQLCMEWKFNARLMEENSKLKIQLEELSLADRSKELEEWKRMLRDFMNGGA</sequence>
<evidence type="ECO:0000313" key="3">
    <source>
        <dbReference type="Proteomes" id="UP000663671"/>
    </source>
</evidence>
<dbReference type="OrthoDB" id="336088at2759"/>
<protein>
    <submittedName>
        <fullName evidence="2">Uncharacterized protein</fullName>
    </submittedName>
</protein>
<dbReference type="AlphaFoldDB" id="A0A8A1MKC1"/>
<evidence type="ECO:0000256" key="1">
    <source>
        <dbReference type="SAM" id="MobiDB-lite"/>
    </source>
</evidence>
<reference evidence="2" key="1">
    <citation type="submission" date="2021-01" db="EMBL/GenBank/DDBJ databases">
        <title>Chromosome-level genome assembly of a human fungal pathogen reveals clustering of transcriptionally co-regulated genes.</title>
        <authorList>
            <person name="Voorhies M."/>
            <person name="Cohen S."/>
            <person name="Shea T.P."/>
            <person name="Petrus S."/>
            <person name="Munoz J.F."/>
            <person name="Poplawski S."/>
            <person name="Goldman W.E."/>
            <person name="Michael T."/>
            <person name="Cuomo C.A."/>
            <person name="Sil A."/>
            <person name="Beyhan S."/>
        </authorList>
    </citation>
    <scope>NUCLEOTIDE SEQUENCE</scope>
    <source>
        <strain evidence="2">WU24</strain>
    </source>
</reference>
<dbReference type="Proteomes" id="UP000663671">
    <property type="component" value="Chromosome 3"/>
</dbReference>
<evidence type="ECO:0000313" key="2">
    <source>
        <dbReference type="EMBL" id="QSS65084.1"/>
    </source>
</evidence>
<dbReference type="EMBL" id="CP069115">
    <property type="protein sequence ID" value="QSS65084.1"/>
    <property type="molecule type" value="Genomic_DNA"/>
</dbReference>
<proteinExistence type="predicted"/>
<feature type="region of interest" description="Disordered" evidence="1">
    <location>
        <begin position="102"/>
        <end position="147"/>
    </location>
</feature>